<feature type="domain" description="LysR substrate-binding" evidence="2">
    <location>
        <begin position="2"/>
        <end position="204"/>
    </location>
</feature>
<dbReference type="Gene3D" id="3.40.190.10">
    <property type="entry name" value="Periplasmic binding protein-like II"/>
    <property type="match status" value="2"/>
</dbReference>
<dbReference type="PANTHER" id="PTHR30537:SF5">
    <property type="entry name" value="HTH-TYPE TRANSCRIPTIONAL ACTIVATOR TTDR-RELATED"/>
    <property type="match status" value="1"/>
</dbReference>
<accession>A0A2N9VUA3</accession>
<gene>
    <name evidence="3" type="ORF">B5P45_21870</name>
</gene>
<dbReference type="OrthoDB" id="9807765at2"/>
<comment type="caution">
    <text evidence="3">The sequence shown here is derived from an EMBL/GenBank/DDBJ whole genome shotgun (WGS) entry which is preliminary data.</text>
</comment>
<evidence type="ECO:0000313" key="4">
    <source>
        <dbReference type="Proteomes" id="UP000232163"/>
    </source>
</evidence>
<evidence type="ECO:0000259" key="2">
    <source>
        <dbReference type="Pfam" id="PF03466"/>
    </source>
</evidence>
<keyword evidence="4" id="KW-1185">Reference proteome</keyword>
<dbReference type="PANTHER" id="PTHR30537">
    <property type="entry name" value="HTH-TYPE TRANSCRIPTIONAL REGULATOR"/>
    <property type="match status" value="1"/>
</dbReference>
<name>A0A2N9VUA3_9HYPH</name>
<dbReference type="Proteomes" id="UP000232163">
    <property type="component" value="Unassembled WGS sequence"/>
</dbReference>
<protein>
    <recommendedName>
        <fullName evidence="2">LysR substrate-binding domain-containing protein</fullName>
    </recommendedName>
</protein>
<evidence type="ECO:0000256" key="1">
    <source>
        <dbReference type="ARBA" id="ARBA00009437"/>
    </source>
</evidence>
<dbReference type="InterPro" id="IPR058163">
    <property type="entry name" value="LysR-type_TF_proteobact-type"/>
</dbReference>
<reference evidence="4" key="1">
    <citation type="journal article" date="2017" name="Int J Environ Stud">
        <title>Does the Miocene-Pliocene relict legume Oxytropis triphylla form nitrogen-fixing nodules with a combination of bacterial strains?</title>
        <authorList>
            <person name="Safronova V."/>
            <person name="Belimov A."/>
            <person name="Sazanova A."/>
            <person name="Kuznetsova I."/>
            <person name="Popova J."/>
            <person name="Andronov E."/>
            <person name="Verkhozina A."/>
            <person name="Tikhonovich I."/>
        </authorList>
    </citation>
    <scope>NUCLEOTIDE SEQUENCE [LARGE SCALE GENOMIC DNA]</scope>
    <source>
        <strain evidence="4">Tri-38</strain>
    </source>
</reference>
<comment type="similarity">
    <text evidence="1">Belongs to the LysR transcriptional regulatory family.</text>
</comment>
<dbReference type="RefSeq" id="WP_100000378.1">
    <property type="nucleotide sequence ID" value="NZ_CP017940.1"/>
</dbReference>
<sequence length="208" mass="23049">MLVVSVPFSLAELWLAPKLAKLLEFFPHIAFDIRVEDDPIDLARQNIDLRISYGEYHYPALKVVPLMHDAVLPMCAPTFWQTHGNDAFNLADIHESQFIHTNWGPHYVSHPTWADWFSQIGSSRRVDPSQGRRVGLSSLAVSSARLGLGIALGQKTVALGDLEAGRLISLSSVSVPLGHPYCAFIPRSKSEREDIKQLVDLLSDSPGL</sequence>
<dbReference type="InterPro" id="IPR005119">
    <property type="entry name" value="LysR_subst-bd"/>
</dbReference>
<dbReference type="SUPFAM" id="SSF53850">
    <property type="entry name" value="Periplasmic binding protein-like II"/>
    <property type="match status" value="1"/>
</dbReference>
<dbReference type="AlphaFoldDB" id="A0A2N9VUA3"/>
<dbReference type="Pfam" id="PF03466">
    <property type="entry name" value="LysR_substrate"/>
    <property type="match status" value="1"/>
</dbReference>
<organism evidence="3 4">
    <name type="scientific">Phyllobacterium zundukense</name>
    <dbReference type="NCBI Taxonomy" id="1867719"/>
    <lineage>
        <taxon>Bacteria</taxon>
        <taxon>Pseudomonadati</taxon>
        <taxon>Pseudomonadota</taxon>
        <taxon>Alphaproteobacteria</taxon>
        <taxon>Hyphomicrobiales</taxon>
        <taxon>Phyllobacteriaceae</taxon>
        <taxon>Phyllobacterium</taxon>
    </lineage>
</organism>
<dbReference type="EMBL" id="MZMT01000049">
    <property type="protein sequence ID" value="PIO43071.1"/>
    <property type="molecule type" value="Genomic_DNA"/>
</dbReference>
<evidence type="ECO:0000313" key="3">
    <source>
        <dbReference type="EMBL" id="PIO43071.1"/>
    </source>
</evidence>
<proteinExistence type="inferred from homology"/>